<feature type="transmembrane region" description="Helical" evidence="7">
    <location>
        <begin position="183"/>
        <end position="205"/>
    </location>
</feature>
<dbReference type="InterPro" id="IPR049326">
    <property type="entry name" value="Rhodopsin_dom_fungi"/>
</dbReference>
<feature type="transmembrane region" description="Helical" evidence="7">
    <location>
        <begin position="20"/>
        <end position="39"/>
    </location>
</feature>
<dbReference type="Proteomes" id="UP000799428">
    <property type="component" value="Unassembled WGS sequence"/>
</dbReference>
<keyword evidence="4 7" id="KW-0472">Membrane</keyword>
<feature type="transmembrane region" description="Helical" evidence="7">
    <location>
        <begin position="94"/>
        <end position="118"/>
    </location>
</feature>
<keyword evidence="2 7" id="KW-0812">Transmembrane</keyword>
<sequence length="363" mass="40430">MGLPPPNLPADENRAPELLAAFWVPVPFLTAALLARFYVRFGMRNVGWDDWMMLFSFVCFLTANILGTIIINLGGSRHIFYIQPNDQLVKILKLSIIAQPVRATAVAVGKLSIAGLTLRIISFATFWRKWFLYVCISILISLTIVDCTLKFVQCVPVRAVWDITIPPLDKTCWNPKISNNVSIANAAFGTFIDFVLAIVPCTFIWNLQLDKKTKIGLCAFLSIGILAGICSAIKTSQLHILPSRLDATWDTYKLYIWVEVEISLVIFCGCIPPIKPLFDWMRKGKPITPSGTGWSAKSKRPNPSSGFTSGTRSALSSKKQAVTMSSQEDESELVERPKDGRIMVSRHYDVESVHIPPVHSTRA</sequence>
<name>A0A6G1K049_9PLEO</name>
<comment type="similarity">
    <text evidence="5">Belongs to the SAT4 family.</text>
</comment>
<feature type="region of interest" description="Disordered" evidence="6">
    <location>
        <begin position="289"/>
        <end position="340"/>
    </location>
</feature>
<feature type="transmembrane region" description="Helical" evidence="7">
    <location>
        <begin position="254"/>
        <end position="274"/>
    </location>
</feature>
<evidence type="ECO:0000313" key="10">
    <source>
        <dbReference type="Proteomes" id="UP000799428"/>
    </source>
</evidence>
<evidence type="ECO:0000256" key="5">
    <source>
        <dbReference type="ARBA" id="ARBA00038359"/>
    </source>
</evidence>
<evidence type="ECO:0000256" key="7">
    <source>
        <dbReference type="SAM" id="Phobius"/>
    </source>
</evidence>
<evidence type="ECO:0000256" key="2">
    <source>
        <dbReference type="ARBA" id="ARBA00022692"/>
    </source>
</evidence>
<dbReference type="GO" id="GO:0016020">
    <property type="term" value="C:membrane"/>
    <property type="evidence" value="ECO:0007669"/>
    <property type="project" value="UniProtKB-SubCell"/>
</dbReference>
<protein>
    <recommendedName>
        <fullName evidence="8">Rhodopsin domain-containing protein</fullName>
    </recommendedName>
</protein>
<dbReference type="Pfam" id="PF20684">
    <property type="entry name" value="Fung_rhodopsin"/>
    <property type="match status" value="1"/>
</dbReference>
<keyword evidence="3 7" id="KW-1133">Transmembrane helix</keyword>
<evidence type="ECO:0000256" key="6">
    <source>
        <dbReference type="SAM" id="MobiDB-lite"/>
    </source>
</evidence>
<evidence type="ECO:0000259" key="8">
    <source>
        <dbReference type="Pfam" id="PF20684"/>
    </source>
</evidence>
<reference evidence="9" key="1">
    <citation type="journal article" date="2020" name="Stud. Mycol.">
        <title>101 Dothideomycetes genomes: a test case for predicting lifestyles and emergence of pathogens.</title>
        <authorList>
            <person name="Haridas S."/>
            <person name="Albert R."/>
            <person name="Binder M."/>
            <person name="Bloem J."/>
            <person name="Labutti K."/>
            <person name="Salamov A."/>
            <person name="Andreopoulos B."/>
            <person name="Baker S."/>
            <person name="Barry K."/>
            <person name="Bills G."/>
            <person name="Bluhm B."/>
            <person name="Cannon C."/>
            <person name="Castanera R."/>
            <person name="Culley D."/>
            <person name="Daum C."/>
            <person name="Ezra D."/>
            <person name="Gonzalez J."/>
            <person name="Henrissat B."/>
            <person name="Kuo A."/>
            <person name="Liang C."/>
            <person name="Lipzen A."/>
            <person name="Lutzoni F."/>
            <person name="Magnuson J."/>
            <person name="Mondo S."/>
            <person name="Nolan M."/>
            <person name="Ohm R."/>
            <person name="Pangilinan J."/>
            <person name="Park H.-J."/>
            <person name="Ramirez L."/>
            <person name="Alfaro M."/>
            <person name="Sun H."/>
            <person name="Tritt A."/>
            <person name="Yoshinaga Y."/>
            <person name="Zwiers L.-H."/>
            <person name="Turgeon B."/>
            <person name="Goodwin S."/>
            <person name="Spatafora J."/>
            <person name="Crous P."/>
            <person name="Grigoriev I."/>
        </authorList>
    </citation>
    <scope>NUCLEOTIDE SEQUENCE</scope>
    <source>
        <strain evidence="9">CBS 279.74</strain>
    </source>
</reference>
<feature type="transmembrane region" description="Helical" evidence="7">
    <location>
        <begin position="51"/>
        <end position="74"/>
    </location>
</feature>
<feature type="domain" description="Rhodopsin" evidence="8">
    <location>
        <begin position="35"/>
        <end position="279"/>
    </location>
</feature>
<evidence type="ECO:0000313" key="9">
    <source>
        <dbReference type="EMBL" id="KAF2706178.1"/>
    </source>
</evidence>
<dbReference type="PANTHER" id="PTHR33048:SF47">
    <property type="entry name" value="INTEGRAL MEMBRANE PROTEIN-RELATED"/>
    <property type="match status" value="1"/>
</dbReference>
<dbReference type="PANTHER" id="PTHR33048">
    <property type="entry name" value="PTH11-LIKE INTEGRAL MEMBRANE PROTEIN (AFU_ORTHOLOGUE AFUA_5G11245)"/>
    <property type="match status" value="1"/>
</dbReference>
<evidence type="ECO:0000256" key="3">
    <source>
        <dbReference type="ARBA" id="ARBA00022989"/>
    </source>
</evidence>
<dbReference type="OrthoDB" id="5331848at2759"/>
<evidence type="ECO:0000256" key="4">
    <source>
        <dbReference type="ARBA" id="ARBA00023136"/>
    </source>
</evidence>
<dbReference type="InterPro" id="IPR052337">
    <property type="entry name" value="SAT4-like"/>
</dbReference>
<dbReference type="AlphaFoldDB" id="A0A6G1K049"/>
<proteinExistence type="inferred from homology"/>
<feature type="transmembrane region" description="Helical" evidence="7">
    <location>
        <begin position="130"/>
        <end position="152"/>
    </location>
</feature>
<feature type="compositionally biased region" description="Polar residues" evidence="6">
    <location>
        <begin position="289"/>
        <end position="326"/>
    </location>
</feature>
<organism evidence="9 10">
    <name type="scientific">Pleomassaria siparia CBS 279.74</name>
    <dbReference type="NCBI Taxonomy" id="1314801"/>
    <lineage>
        <taxon>Eukaryota</taxon>
        <taxon>Fungi</taxon>
        <taxon>Dikarya</taxon>
        <taxon>Ascomycota</taxon>
        <taxon>Pezizomycotina</taxon>
        <taxon>Dothideomycetes</taxon>
        <taxon>Pleosporomycetidae</taxon>
        <taxon>Pleosporales</taxon>
        <taxon>Pleomassariaceae</taxon>
        <taxon>Pleomassaria</taxon>
    </lineage>
</organism>
<evidence type="ECO:0000256" key="1">
    <source>
        <dbReference type="ARBA" id="ARBA00004141"/>
    </source>
</evidence>
<comment type="subcellular location">
    <subcellularLocation>
        <location evidence="1">Membrane</location>
        <topology evidence="1">Multi-pass membrane protein</topology>
    </subcellularLocation>
</comment>
<accession>A0A6G1K049</accession>
<dbReference type="EMBL" id="MU005776">
    <property type="protein sequence ID" value="KAF2706178.1"/>
    <property type="molecule type" value="Genomic_DNA"/>
</dbReference>
<keyword evidence="10" id="KW-1185">Reference proteome</keyword>
<feature type="transmembrane region" description="Helical" evidence="7">
    <location>
        <begin position="217"/>
        <end position="234"/>
    </location>
</feature>
<gene>
    <name evidence="9" type="ORF">K504DRAFT_493354</name>
</gene>